<feature type="transmembrane region" description="Helical" evidence="1">
    <location>
        <begin position="89"/>
        <end position="111"/>
    </location>
</feature>
<reference evidence="2" key="1">
    <citation type="submission" date="2023-10" db="EMBL/GenBank/DDBJ databases">
        <authorList>
            <person name="Chen Y."/>
            <person name="Shah S."/>
            <person name="Dougan E. K."/>
            <person name="Thang M."/>
            <person name="Chan C."/>
        </authorList>
    </citation>
    <scope>NUCLEOTIDE SEQUENCE [LARGE SCALE GENOMIC DNA]</scope>
</reference>
<gene>
    <name evidence="2" type="ORF">PCOR1329_LOCUS43176</name>
</gene>
<dbReference type="EMBL" id="CAUYUJ010015185">
    <property type="protein sequence ID" value="CAK0850887.1"/>
    <property type="molecule type" value="Genomic_DNA"/>
</dbReference>
<comment type="caution">
    <text evidence="2">The sequence shown here is derived from an EMBL/GenBank/DDBJ whole genome shotgun (WGS) entry which is preliminary data.</text>
</comment>
<dbReference type="Proteomes" id="UP001189429">
    <property type="component" value="Unassembled WGS sequence"/>
</dbReference>
<keyword evidence="1" id="KW-0812">Transmembrane</keyword>
<evidence type="ECO:0000313" key="3">
    <source>
        <dbReference type="Proteomes" id="UP001189429"/>
    </source>
</evidence>
<organism evidence="2 3">
    <name type="scientific">Prorocentrum cordatum</name>
    <dbReference type="NCBI Taxonomy" id="2364126"/>
    <lineage>
        <taxon>Eukaryota</taxon>
        <taxon>Sar</taxon>
        <taxon>Alveolata</taxon>
        <taxon>Dinophyceae</taxon>
        <taxon>Prorocentrales</taxon>
        <taxon>Prorocentraceae</taxon>
        <taxon>Prorocentrum</taxon>
    </lineage>
</organism>
<accession>A0ABN9TY75</accession>
<keyword evidence="1" id="KW-1133">Transmembrane helix</keyword>
<evidence type="ECO:0000256" key="1">
    <source>
        <dbReference type="SAM" id="Phobius"/>
    </source>
</evidence>
<keyword evidence="3" id="KW-1185">Reference proteome</keyword>
<feature type="transmembrane region" description="Helical" evidence="1">
    <location>
        <begin position="59"/>
        <end position="77"/>
    </location>
</feature>
<keyword evidence="1" id="KW-0472">Membrane</keyword>
<sequence length="144" mass="15674">MREALVELLSSMMPEWDLAFSKVAFQNVFSIVLLTAVVLTSTSAHKIDAMAINFGRTTAGTLLIYVIPAVLWVSTYRTFMVSKIQTHQMIGVVGLVAVGVSLAVLSPIVWLTRIDSRFGAMGPPDVSGAEAQALRVHPNGSKWW</sequence>
<feature type="transmembrane region" description="Helical" evidence="1">
    <location>
        <begin position="20"/>
        <end position="39"/>
    </location>
</feature>
<evidence type="ECO:0000313" key="2">
    <source>
        <dbReference type="EMBL" id="CAK0850887.1"/>
    </source>
</evidence>
<protein>
    <submittedName>
        <fullName evidence="2">Uncharacterized protein</fullName>
    </submittedName>
</protein>
<proteinExistence type="predicted"/>
<name>A0ABN9TY75_9DINO</name>